<accession>A0ACB7XFL2</accession>
<keyword evidence="2" id="KW-1185">Reference proteome</keyword>
<organism evidence="1 2">
    <name type="scientific">Vaccinium darrowii</name>
    <dbReference type="NCBI Taxonomy" id="229202"/>
    <lineage>
        <taxon>Eukaryota</taxon>
        <taxon>Viridiplantae</taxon>
        <taxon>Streptophyta</taxon>
        <taxon>Embryophyta</taxon>
        <taxon>Tracheophyta</taxon>
        <taxon>Spermatophyta</taxon>
        <taxon>Magnoliopsida</taxon>
        <taxon>eudicotyledons</taxon>
        <taxon>Gunneridae</taxon>
        <taxon>Pentapetalae</taxon>
        <taxon>asterids</taxon>
        <taxon>Ericales</taxon>
        <taxon>Ericaceae</taxon>
        <taxon>Vaccinioideae</taxon>
        <taxon>Vaccinieae</taxon>
        <taxon>Vaccinium</taxon>
    </lineage>
</organism>
<comment type="caution">
    <text evidence="1">The sequence shown here is derived from an EMBL/GenBank/DDBJ whole genome shotgun (WGS) entry which is preliminary data.</text>
</comment>
<gene>
    <name evidence="1" type="ORF">Vadar_005272</name>
</gene>
<dbReference type="Proteomes" id="UP000828048">
    <property type="component" value="Chromosome 10"/>
</dbReference>
<protein>
    <submittedName>
        <fullName evidence="1">Uncharacterized protein</fullName>
    </submittedName>
</protein>
<evidence type="ECO:0000313" key="2">
    <source>
        <dbReference type="Proteomes" id="UP000828048"/>
    </source>
</evidence>
<sequence length="189" mass="21413">MSYNNSSVSGLETELTRYLNQPIVEYDEEDESSDEEDESYDEEDESFNQLRGSLKPDTVEALICLKDWQLTDQRMQQAKQEAKLAEELANLKISRPAFIEDSDPKEDPIVEEFVDVLVSKIESYMTLPFFSGGARIFVVNNLAPIGCIPDKFNGSSCDDNLNEVAKAFNVRLESALNKFRKDCNFPCGQ</sequence>
<evidence type="ECO:0000313" key="1">
    <source>
        <dbReference type="EMBL" id="KAH7839520.1"/>
    </source>
</evidence>
<reference evidence="1 2" key="1">
    <citation type="journal article" date="2021" name="Hortic Res">
        <title>High-quality reference genome and annotation aids understanding of berry development for evergreen blueberry (Vaccinium darrowii).</title>
        <authorList>
            <person name="Yu J."/>
            <person name="Hulse-Kemp A.M."/>
            <person name="Babiker E."/>
            <person name="Staton M."/>
        </authorList>
    </citation>
    <scope>NUCLEOTIDE SEQUENCE [LARGE SCALE GENOMIC DNA]</scope>
    <source>
        <strain evidence="2">cv. NJ 8807/NJ 8810</strain>
        <tissue evidence="1">Young leaf</tissue>
    </source>
</reference>
<proteinExistence type="predicted"/>
<dbReference type="EMBL" id="CM037160">
    <property type="protein sequence ID" value="KAH7839520.1"/>
    <property type="molecule type" value="Genomic_DNA"/>
</dbReference>
<name>A0ACB7XFL2_9ERIC</name>